<evidence type="ECO:0000256" key="7">
    <source>
        <dbReference type="ARBA" id="ARBA00034021"/>
    </source>
</evidence>
<dbReference type="InterPro" id="IPR023562">
    <property type="entry name" value="ClpP/TepA"/>
</dbReference>
<evidence type="ECO:0000313" key="8">
    <source>
        <dbReference type="EMBL" id="DAG00529.1"/>
    </source>
</evidence>
<evidence type="ECO:0000256" key="6">
    <source>
        <dbReference type="ARBA" id="ARBA00022825"/>
    </source>
</evidence>
<dbReference type="PANTHER" id="PTHR10381">
    <property type="entry name" value="ATP-DEPENDENT CLP PROTEASE PROTEOLYTIC SUBUNIT"/>
    <property type="match status" value="1"/>
</dbReference>
<name>A0A8S5V1D0_9CAUD</name>
<dbReference type="Pfam" id="PF00574">
    <property type="entry name" value="CLP_protease"/>
    <property type="match status" value="1"/>
</dbReference>
<keyword evidence="3" id="KW-0963">Cytoplasm</keyword>
<protein>
    <recommendedName>
        <fullName evidence="2">endopeptidase Clp</fullName>
        <ecNumber evidence="2">3.4.21.92</ecNumber>
    </recommendedName>
</protein>
<keyword evidence="5" id="KW-0378">Hydrolase</keyword>
<dbReference type="GO" id="GO:0051117">
    <property type="term" value="F:ATPase binding"/>
    <property type="evidence" value="ECO:0007669"/>
    <property type="project" value="TreeGrafter"/>
</dbReference>
<dbReference type="GO" id="GO:0006515">
    <property type="term" value="P:protein quality control for misfolded or incompletely synthesized proteins"/>
    <property type="evidence" value="ECO:0007669"/>
    <property type="project" value="TreeGrafter"/>
</dbReference>
<keyword evidence="4 8" id="KW-0645">Protease</keyword>
<accession>A0A8S5V1D0</accession>
<dbReference type="PRINTS" id="PR00127">
    <property type="entry name" value="CLPPROTEASEP"/>
</dbReference>
<evidence type="ECO:0000256" key="1">
    <source>
        <dbReference type="ARBA" id="ARBA00007039"/>
    </source>
</evidence>
<sequence>MLEERVLFIVGEINDELANSIVAHLLYLNSKDSRKPITLYINSPGGVITSGFAIYDTMKLVKAPVHTIGYGMCASMASFLLSMGDKRSVLPNTCVMIHQPLGGAQGQQTEIEITYKRITSLREKLEKMYAEKSNGKSSYEQIHEACERDNYLDAKKALDMGLVDEIIGGDEE</sequence>
<dbReference type="EMBL" id="BK016182">
    <property type="protein sequence ID" value="DAG00529.1"/>
    <property type="molecule type" value="Genomic_DNA"/>
</dbReference>
<proteinExistence type="inferred from homology"/>
<dbReference type="Gene3D" id="3.90.226.10">
    <property type="entry name" value="2-enoyl-CoA Hydratase, Chain A, domain 1"/>
    <property type="match status" value="1"/>
</dbReference>
<dbReference type="EC" id="3.4.21.92" evidence="2"/>
<evidence type="ECO:0000256" key="4">
    <source>
        <dbReference type="ARBA" id="ARBA00022670"/>
    </source>
</evidence>
<dbReference type="GO" id="GO:0004252">
    <property type="term" value="F:serine-type endopeptidase activity"/>
    <property type="evidence" value="ECO:0007669"/>
    <property type="project" value="UniProtKB-EC"/>
</dbReference>
<comment type="catalytic activity">
    <reaction evidence="7">
        <text>Hydrolysis of proteins to small peptides in the presence of ATP and magnesium. alpha-casein is the usual test substrate. In the absence of ATP, only oligopeptides shorter than five residues are hydrolyzed (such as succinyl-Leu-Tyr-|-NHMec, and Leu-Tyr-Leu-|-Tyr-Trp, in which cleavage of the -Tyr-|-Leu- and -Tyr-|-Trp bonds also occurs).</text>
        <dbReference type="EC" id="3.4.21.92"/>
    </reaction>
</comment>
<dbReference type="SUPFAM" id="SSF52096">
    <property type="entry name" value="ClpP/crotonase"/>
    <property type="match status" value="1"/>
</dbReference>
<evidence type="ECO:0000256" key="3">
    <source>
        <dbReference type="ARBA" id="ARBA00022490"/>
    </source>
</evidence>
<dbReference type="CDD" id="cd07017">
    <property type="entry name" value="S14_ClpP_2"/>
    <property type="match status" value="1"/>
</dbReference>
<keyword evidence="6" id="KW-0720">Serine protease</keyword>
<dbReference type="GO" id="GO:0009368">
    <property type="term" value="C:endopeptidase Clp complex"/>
    <property type="evidence" value="ECO:0007669"/>
    <property type="project" value="TreeGrafter"/>
</dbReference>
<dbReference type="InterPro" id="IPR001907">
    <property type="entry name" value="ClpP"/>
</dbReference>
<comment type="similarity">
    <text evidence="1">Belongs to the peptidase S14 family.</text>
</comment>
<evidence type="ECO:0000256" key="2">
    <source>
        <dbReference type="ARBA" id="ARBA00013230"/>
    </source>
</evidence>
<dbReference type="PROSITE" id="PS00382">
    <property type="entry name" value="CLP_PROTEASE_HIS"/>
    <property type="match status" value="1"/>
</dbReference>
<organism evidence="8">
    <name type="scientific">Myoviridae sp. ctJ2i1</name>
    <dbReference type="NCBI Taxonomy" id="2825079"/>
    <lineage>
        <taxon>Viruses</taxon>
        <taxon>Duplodnaviria</taxon>
        <taxon>Heunggongvirae</taxon>
        <taxon>Uroviricota</taxon>
        <taxon>Caudoviricetes</taxon>
    </lineage>
</organism>
<dbReference type="GO" id="GO:0004176">
    <property type="term" value="F:ATP-dependent peptidase activity"/>
    <property type="evidence" value="ECO:0007669"/>
    <property type="project" value="InterPro"/>
</dbReference>
<dbReference type="PANTHER" id="PTHR10381:SF70">
    <property type="entry name" value="ATP-DEPENDENT CLP PROTEASE PROTEOLYTIC SUBUNIT"/>
    <property type="match status" value="1"/>
</dbReference>
<dbReference type="InterPro" id="IPR029045">
    <property type="entry name" value="ClpP/crotonase-like_dom_sf"/>
</dbReference>
<dbReference type="InterPro" id="IPR033135">
    <property type="entry name" value="ClpP_His_AS"/>
</dbReference>
<reference evidence="8" key="1">
    <citation type="journal article" date="2021" name="Proc. Natl. Acad. Sci. U.S.A.">
        <title>A Catalog of Tens of Thousands of Viruses from Human Metagenomes Reveals Hidden Associations with Chronic Diseases.</title>
        <authorList>
            <person name="Tisza M.J."/>
            <person name="Buck C.B."/>
        </authorList>
    </citation>
    <scope>NUCLEOTIDE SEQUENCE</scope>
    <source>
        <strain evidence="8">CtJ2i1</strain>
    </source>
</reference>
<evidence type="ECO:0000256" key="5">
    <source>
        <dbReference type="ARBA" id="ARBA00022801"/>
    </source>
</evidence>